<reference evidence="2" key="1">
    <citation type="journal article" date="2021" name="Proc. Natl. Acad. Sci. U.S.A.">
        <title>A Catalog of Tens of Thousands of Viruses from Human Metagenomes Reveals Hidden Associations with Chronic Diseases.</title>
        <authorList>
            <person name="Tisza M.J."/>
            <person name="Buck C.B."/>
        </authorList>
    </citation>
    <scope>NUCLEOTIDE SEQUENCE</scope>
    <source>
        <strain evidence="2">CtUJJ3</strain>
    </source>
</reference>
<sequence length="510" mass="56454">MTVQEMIARQRQITDQARSEGRDLTEAEKTEFDRLQRQIDAGDGNRGAATGGQEPPASAPGKEDPDAAGQRAALAERARISEIQGLCRKFGVDPDPFVSRGDSIDQVRAAVLDQLERNGSPVSVRVTADAGDKKRAAMVDGILLRNNIPVEKPAEGAREFRGTSLRMIAASCLAEEDSENSRNYYMMGANELFEETMRRSFYNPSSAFPAIMDQTIRKAYVEGHKTAPVTFDQFTSRGTLTDFKKADNYYIQGSFGEFLEVPENGELKHTLPMDEKLPQRQLKTYGRQFTMSRQAFINDDMGVVTTLPARAARASRTTINNQVYKVLTGSQKIYDGKPLFTAEHKNILAQGTEISQEAVQSMILALGGHKKKMDGVDQAVIIRPAVMVVPLGYKFQMYTLFHSTTISASGTVNPLYQYKDMIQVVEDATLNALIPSGPIPWYLVGDANDTDFIQVDYLNGQDIPNIRRMEAPGQLGFVWDVYLDWGITVLDYRGAVKNPGVEIKSPIALA</sequence>
<dbReference type="EMBL" id="BK015154">
    <property type="protein sequence ID" value="DAD93153.1"/>
    <property type="molecule type" value="Genomic_DNA"/>
</dbReference>
<evidence type="ECO:0000256" key="1">
    <source>
        <dbReference type="SAM" id="MobiDB-lite"/>
    </source>
</evidence>
<feature type="compositionally biased region" description="Basic and acidic residues" evidence="1">
    <location>
        <begin position="17"/>
        <end position="37"/>
    </location>
</feature>
<name>A0A8S5NES9_9CAUD</name>
<proteinExistence type="predicted"/>
<protein>
    <submittedName>
        <fullName evidence="2">Major capsid protein</fullName>
    </submittedName>
</protein>
<organism evidence="2">
    <name type="scientific">Caudovirales sp. ctUJJ3</name>
    <dbReference type="NCBI Taxonomy" id="2826777"/>
    <lineage>
        <taxon>Viruses</taxon>
        <taxon>Duplodnaviria</taxon>
        <taxon>Heunggongvirae</taxon>
        <taxon>Uroviricota</taxon>
        <taxon>Caudoviricetes</taxon>
    </lineage>
</organism>
<accession>A0A8S5NES9</accession>
<feature type="region of interest" description="Disordered" evidence="1">
    <location>
        <begin position="1"/>
        <end position="68"/>
    </location>
</feature>
<dbReference type="Pfam" id="PF25209">
    <property type="entry name" value="Phage_capsid_4"/>
    <property type="match status" value="1"/>
</dbReference>
<evidence type="ECO:0000313" key="2">
    <source>
        <dbReference type="EMBL" id="DAD93153.1"/>
    </source>
</evidence>